<reference evidence="2" key="1">
    <citation type="submission" date="2021-06" db="EMBL/GenBank/DDBJ databases">
        <authorList>
            <person name="Kallberg Y."/>
            <person name="Tangrot J."/>
            <person name="Rosling A."/>
        </authorList>
    </citation>
    <scope>NUCLEOTIDE SEQUENCE</scope>
    <source>
        <strain evidence="2">UK204</strain>
    </source>
</reference>
<proteinExistence type="predicted"/>
<evidence type="ECO:0000256" key="1">
    <source>
        <dbReference type="SAM" id="Coils"/>
    </source>
</evidence>
<organism evidence="2 3">
    <name type="scientific">Funneliformis caledonium</name>
    <dbReference type="NCBI Taxonomy" id="1117310"/>
    <lineage>
        <taxon>Eukaryota</taxon>
        <taxon>Fungi</taxon>
        <taxon>Fungi incertae sedis</taxon>
        <taxon>Mucoromycota</taxon>
        <taxon>Glomeromycotina</taxon>
        <taxon>Glomeromycetes</taxon>
        <taxon>Glomerales</taxon>
        <taxon>Glomeraceae</taxon>
        <taxon>Funneliformis</taxon>
    </lineage>
</organism>
<keyword evidence="3" id="KW-1185">Reference proteome</keyword>
<accession>A0A9N9FSI8</accession>
<sequence length="42" mass="4892">MNFEVEEEVDQEEANLEEIDLEMNQKEEIGGIGKIRRVIGEE</sequence>
<dbReference type="EMBL" id="CAJVPQ010001564">
    <property type="protein sequence ID" value="CAG8558922.1"/>
    <property type="molecule type" value="Genomic_DNA"/>
</dbReference>
<evidence type="ECO:0000313" key="2">
    <source>
        <dbReference type="EMBL" id="CAG8558922.1"/>
    </source>
</evidence>
<dbReference type="AlphaFoldDB" id="A0A9N9FSI8"/>
<name>A0A9N9FSI8_9GLOM</name>
<keyword evidence="1" id="KW-0175">Coiled coil</keyword>
<evidence type="ECO:0000313" key="3">
    <source>
        <dbReference type="Proteomes" id="UP000789570"/>
    </source>
</evidence>
<protein>
    <submittedName>
        <fullName evidence="2">17943_t:CDS:1</fullName>
    </submittedName>
</protein>
<comment type="caution">
    <text evidence="2">The sequence shown here is derived from an EMBL/GenBank/DDBJ whole genome shotgun (WGS) entry which is preliminary data.</text>
</comment>
<feature type="coiled-coil region" evidence="1">
    <location>
        <begin position="2"/>
        <end position="29"/>
    </location>
</feature>
<gene>
    <name evidence="2" type="ORF">FCALED_LOCUS6498</name>
</gene>
<dbReference type="Proteomes" id="UP000789570">
    <property type="component" value="Unassembled WGS sequence"/>
</dbReference>